<protein>
    <submittedName>
        <fullName evidence="1">Uncharacterized protein</fullName>
    </submittedName>
</protein>
<dbReference type="Proteomes" id="UP000265618">
    <property type="component" value="Unassembled WGS sequence"/>
</dbReference>
<sequence>MVWIRDRGIDVSPMMGVVSVQETSAGVVSLFRGGAVRTAQAQTETLCDIGAKQTAFTVPSHQCSLVTTLGPLVTELGVEAAAYLTEGGLCYILMGTCALRAPGKSLVVDVMWGECRMAEGEGEGESVVYTLHTLAKGGVMYTHCIQALPREDDTSDYTWAFTSSVPSTHTPGSLSLVKCVRTGRVFPYIHTHSTESDPLAPPPLHTRPVLGGPSPIVSLPDPSPSPTDANPLSVGYTVASGGCAVLLSFGTTPVRQVELRLEGGRRVVSSASWVSGSAPPLSLGDRDSVLRGTLSLPFPCPRYPVISSMRIMDRTWLVIALHSGAVCVVGLQSLLSPDTPIPYLHMSLGTGGSLAAMQSPLISAVPCQSAVPAIVCVQVLANKANTYRRCPAVVSQPIPVPVSQILSADTPSHVTVHALSTPCPGSTYLAPAHSVSVAKPILEAALAVAEGVAASARECLSAIATTPEGEREAVVARAVTYIPFFCRLHYLSLSLPAEEREAEGSVYATYKALTASLYKCLMDCLSTHPNPSVSGPLTAPPAALTPTPWGAPSMCCVSHTPFCGVGSLCRTCQAEVAPGVARAVLSCASLKGVVEGEGVEAAVSLSLCRMGVLLCPVCGCMCPPADALYLLE</sequence>
<dbReference type="AlphaFoldDB" id="A0A9K3GE80"/>
<comment type="caution">
    <text evidence="1">The sequence shown here is derived from an EMBL/GenBank/DDBJ whole genome shotgun (WGS) entry which is preliminary data.</text>
</comment>
<keyword evidence="2" id="KW-1185">Reference proteome</keyword>
<name>A0A9K3GE80_9EUKA</name>
<accession>A0A9K3GE80</accession>
<evidence type="ECO:0000313" key="1">
    <source>
        <dbReference type="EMBL" id="GIQ80714.1"/>
    </source>
</evidence>
<dbReference type="EMBL" id="BDIP01000225">
    <property type="protein sequence ID" value="GIQ80714.1"/>
    <property type="molecule type" value="Genomic_DNA"/>
</dbReference>
<gene>
    <name evidence="1" type="ORF">KIPB_001553</name>
</gene>
<organism evidence="1 2">
    <name type="scientific">Kipferlia bialata</name>
    <dbReference type="NCBI Taxonomy" id="797122"/>
    <lineage>
        <taxon>Eukaryota</taxon>
        <taxon>Metamonada</taxon>
        <taxon>Carpediemonas-like organisms</taxon>
        <taxon>Kipferlia</taxon>
    </lineage>
</organism>
<proteinExistence type="predicted"/>
<reference evidence="1 2" key="1">
    <citation type="journal article" date="2018" name="PLoS ONE">
        <title>The draft genome of Kipferlia bialata reveals reductive genome evolution in fornicate parasites.</title>
        <authorList>
            <person name="Tanifuji G."/>
            <person name="Takabayashi S."/>
            <person name="Kume K."/>
            <person name="Takagi M."/>
            <person name="Nakayama T."/>
            <person name="Kamikawa R."/>
            <person name="Inagaki Y."/>
            <person name="Hashimoto T."/>
        </authorList>
    </citation>
    <scope>NUCLEOTIDE SEQUENCE [LARGE SCALE GENOMIC DNA]</scope>
    <source>
        <strain evidence="1">NY0173</strain>
    </source>
</reference>
<evidence type="ECO:0000313" key="2">
    <source>
        <dbReference type="Proteomes" id="UP000265618"/>
    </source>
</evidence>